<proteinExistence type="predicted"/>
<gene>
    <name evidence="1" type="ORF">ACOLOM_LOCUS5039</name>
</gene>
<evidence type="ECO:0000313" key="1">
    <source>
        <dbReference type="EMBL" id="CAG8555847.1"/>
    </source>
</evidence>
<reference evidence="1" key="1">
    <citation type="submission" date="2021-06" db="EMBL/GenBank/DDBJ databases">
        <authorList>
            <person name="Kallberg Y."/>
            <person name="Tangrot J."/>
            <person name="Rosling A."/>
        </authorList>
    </citation>
    <scope>NUCLEOTIDE SEQUENCE</scope>
    <source>
        <strain evidence="1">CL356</strain>
    </source>
</reference>
<comment type="caution">
    <text evidence="1">The sequence shown here is derived from an EMBL/GenBank/DDBJ whole genome shotgun (WGS) entry which is preliminary data.</text>
</comment>
<dbReference type="Proteomes" id="UP000789525">
    <property type="component" value="Unassembled WGS sequence"/>
</dbReference>
<evidence type="ECO:0000313" key="2">
    <source>
        <dbReference type="Proteomes" id="UP000789525"/>
    </source>
</evidence>
<dbReference type="EMBL" id="CAJVPT010008840">
    <property type="protein sequence ID" value="CAG8555847.1"/>
    <property type="molecule type" value="Genomic_DNA"/>
</dbReference>
<keyword evidence="2" id="KW-1185">Reference proteome</keyword>
<organism evidence="1 2">
    <name type="scientific">Acaulospora colombiana</name>
    <dbReference type="NCBI Taxonomy" id="27376"/>
    <lineage>
        <taxon>Eukaryota</taxon>
        <taxon>Fungi</taxon>
        <taxon>Fungi incertae sedis</taxon>
        <taxon>Mucoromycota</taxon>
        <taxon>Glomeromycotina</taxon>
        <taxon>Glomeromycetes</taxon>
        <taxon>Diversisporales</taxon>
        <taxon>Acaulosporaceae</taxon>
        <taxon>Acaulospora</taxon>
    </lineage>
</organism>
<protein>
    <submittedName>
        <fullName evidence="1">10509_t:CDS:1</fullName>
    </submittedName>
</protein>
<accession>A0ACA9LZS9</accession>
<sequence length="1544" mass="172301">MSALKKLFKRKRKHQSSKASQGSRGSQPDLSDDHSENQPTISVSGFDHGVALSTLSQNQTNTALSSSLNANTVISSTPPSASQQDPGQPIEQHQSPSRINQDRIVELSRGTTEALSVVKAAADMTSASGPLKAACGIVTQVLLSVQEMIVVGPEWESLAETLGSQSKGLEFERERYEQQEKFGYPVAANDSFRSSLENYLGYGAFYFLAAEAKGKQYLESALSSVKRGAQGLIYISTEYLIECDQAQIETCIELVLKPIQNDILKTYIDTFLVDSVEARGDRVPPLLPGTRTALITRLCEWSKDTSLSEQIFWLCDEAGTGKSTLAAHMASLWESQGILAGRFFFSRDDRYTDNIDRFCVTIARDIVSYHPGTQTHVRQVLMNHPDISSSSFSEIFRLLIVKSVEKASQMINKPLILVVDAVDECHPDGILVLAEELRHAMPSTGIFKVLMTSRYLLALEELLQGSAHVGGRDAVLLDVKGGALGSDVTLYIQHQLQGFDVEQVQVVIDCAKGVFLWAYLACTALNNTSAPSKLLERLRSMIPDKRMRQLYETVLEEAMDNMDSLEWLRIVLWGVILTYQPVSIFTIKKFFEVDQDAEEFDYVEYFVKKLGSIMKDGKLHLPIYTLHPSFRQYLEEQTEQAKFYISPPMGHAQIAIACCRLLKSLTPGALEGVKPGRPYKTGRPENNPDSIMRGSMAPVRYAVTFWARHASLAIQDEDLRKELLTVLQEKLLVWMEWSGVLKEISECLRGLDLLHTSLLMLGELEIPTEWNKNSLALCQDASNLLKRFSYLISTSPLHTYMSALAFTSHESLLFQTYHDKVPKLLPWFKTQYVDRTTPHREVLRGVTFQDILVSPNGKRFLPIPNNSVLHLFNADTVQLLATMEGHHSRVRSAAFSADSSCIVSGGDDSFICIWDGSSGRLIEMLSIEHEGAVTHVTFCKGGNTIISTSIDGTIRCWARNPSERNGRAQILHTQPKSEPITGLVASLNGRFLAACSQTPEVLLWEVESLEQPYKLPHNSKICKILFTRDGRTLISGCENGQVCIWDTRTSAIKHTIDAHDDAIRDLAINSDNSFLVSGPKYSEHPSSIRIWRLADGQEACPPLEQDIHGTRAIDLDRRGRRLAIISTDEIHIWDIQRTGKKCLARRIAVLTGPEWDILAMRFLPDGERLISSSLDRTLRLWELGSDLDYDMNQTRTIKWKTSEQSGDVVITCLAFSGGGEYIVCGNTNSTLQLWDTRTGSGIGDPYKIPEAPEFVTFSIEEHVVGWGGSQGNVGLWGVDTHSQQHETIFKGHKHRVISGSISRSGHLFVTGSVDRSCKVWNTSTGKCEATIACTESVGAVALSDDESYIVMWANDHSIRLWSNVARAVIGDTTNMVIQTKVQLAARAPFLQFSPDSSMLLCTSNSLGIESSLEFFTINPANGLERIISKQFPFFGNRPSFFADSKHILYGTEIFDIQIPSNNGDKWDLRPLDDQFVMEPLEPASRLVYRRKHGMSEIYSIRHEDPLLILPRDFWVQTWASHGNLIAFGSNDDRLLLLSFADDDL</sequence>
<name>A0ACA9LZS9_9GLOM</name>